<dbReference type="InterPro" id="IPR001611">
    <property type="entry name" value="Leu-rich_rpt"/>
</dbReference>
<dbReference type="InterPro" id="IPR050836">
    <property type="entry name" value="SDS22/Internalin_LRR"/>
</dbReference>
<feature type="coiled-coil region" evidence="3">
    <location>
        <begin position="1015"/>
        <end position="1042"/>
    </location>
</feature>
<reference evidence="5 6" key="1">
    <citation type="submission" date="2019-03" db="EMBL/GenBank/DDBJ databases">
        <title>An improved genome assembly of the fluke Schistosoma japonicum.</title>
        <authorList>
            <person name="Hu W."/>
            <person name="Luo F."/>
            <person name="Yin M."/>
            <person name="Mo X."/>
            <person name="Sun C."/>
            <person name="Wu Q."/>
            <person name="Zhu B."/>
            <person name="Xiang M."/>
            <person name="Wang J."/>
            <person name="Wang Y."/>
            <person name="Zhang T."/>
            <person name="Xu B."/>
            <person name="Zheng H."/>
            <person name="Feng Z."/>
        </authorList>
    </citation>
    <scope>NUCLEOTIDE SEQUENCE [LARGE SCALE GENOMIC DNA]</scope>
    <source>
        <strain evidence="5">HuSjv2</strain>
        <tissue evidence="5">Worms</tissue>
    </source>
</reference>
<dbReference type="EMBL" id="SKCS01000187">
    <property type="protein sequence ID" value="TNN13586.1"/>
    <property type="molecule type" value="Genomic_DNA"/>
</dbReference>
<comment type="caution">
    <text evidence="5">The sequence shown here is derived from an EMBL/GenBank/DDBJ whole genome shotgun (WGS) entry which is preliminary data.</text>
</comment>
<dbReference type="InterPro" id="IPR003591">
    <property type="entry name" value="Leu-rich_rpt_typical-subtyp"/>
</dbReference>
<keyword evidence="6" id="KW-1185">Reference proteome</keyword>
<keyword evidence="2" id="KW-0677">Repeat</keyword>
<accession>A0A4Z2DAX8</accession>
<evidence type="ECO:0000256" key="2">
    <source>
        <dbReference type="ARBA" id="ARBA00022737"/>
    </source>
</evidence>
<evidence type="ECO:0000256" key="1">
    <source>
        <dbReference type="ARBA" id="ARBA00022614"/>
    </source>
</evidence>
<dbReference type="Gene3D" id="3.80.10.10">
    <property type="entry name" value="Ribonuclease Inhibitor"/>
    <property type="match status" value="3"/>
</dbReference>
<dbReference type="PANTHER" id="PTHR46652">
    <property type="entry name" value="LEUCINE-RICH REPEAT AND IQ DOMAIN-CONTAINING PROTEIN 1-RELATED"/>
    <property type="match status" value="1"/>
</dbReference>
<protein>
    <submittedName>
        <fullName evidence="5">Leucine-rich repeat-containing protein isoform 2</fullName>
    </submittedName>
</protein>
<keyword evidence="3" id="KW-0175">Coiled coil</keyword>
<dbReference type="PROSITE" id="PS51450">
    <property type="entry name" value="LRR"/>
    <property type="match status" value="6"/>
</dbReference>
<evidence type="ECO:0000313" key="6">
    <source>
        <dbReference type="Proteomes" id="UP000311919"/>
    </source>
</evidence>
<keyword evidence="1" id="KW-0433">Leucine-rich repeat</keyword>
<organism evidence="5 6">
    <name type="scientific">Schistosoma japonicum</name>
    <name type="common">Blood fluke</name>
    <dbReference type="NCBI Taxonomy" id="6182"/>
    <lineage>
        <taxon>Eukaryota</taxon>
        <taxon>Metazoa</taxon>
        <taxon>Spiralia</taxon>
        <taxon>Lophotrochozoa</taxon>
        <taxon>Platyhelminthes</taxon>
        <taxon>Trematoda</taxon>
        <taxon>Digenea</taxon>
        <taxon>Strigeidida</taxon>
        <taxon>Schistosomatoidea</taxon>
        <taxon>Schistosomatidae</taxon>
        <taxon>Schistosoma</taxon>
    </lineage>
</organism>
<name>A0A4Z2DAX8_SCHJA</name>
<feature type="region of interest" description="Disordered" evidence="4">
    <location>
        <begin position="130"/>
        <end position="163"/>
    </location>
</feature>
<gene>
    <name evidence="5" type="ORF">EWB00_002816</name>
</gene>
<dbReference type="SMART" id="SM00365">
    <property type="entry name" value="LRR_SD22"/>
    <property type="match status" value="6"/>
</dbReference>
<evidence type="ECO:0000313" key="5">
    <source>
        <dbReference type="EMBL" id="TNN13586.1"/>
    </source>
</evidence>
<dbReference type="SMART" id="SM00369">
    <property type="entry name" value="LRR_TYP"/>
    <property type="match status" value="6"/>
</dbReference>
<feature type="compositionally biased region" description="Low complexity" evidence="4">
    <location>
        <begin position="133"/>
        <end position="163"/>
    </location>
</feature>
<dbReference type="SUPFAM" id="SSF52058">
    <property type="entry name" value="L domain-like"/>
    <property type="match status" value="1"/>
</dbReference>
<proteinExistence type="predicted"/>
<feature type="compositionally biased region" description="Acidic residues" evidence="4">
    <location>
        <begin position="730"/>
        <end position="742"/>
    </location>
</feature>
<sequence>MVLESESFQRKYISRKTKNVIKVESPKAGIIEGNNFSSLGNANYAGYQSMRSTDIHLRMSLPKAACYKKITCETLMVDGFQANKLKRPTNRHLSTNFNKYKQTPLPWNCFTKSSLSSQEDKCGKLEEKNVNNQHQHQPLQRQQINSHPLQPSPLLSPSSSSSLSSSTLKSSIDLNKVESKATKKSSLVRNVKISNQKSCQNDKYLVDAEAFTALMKYGCYQKQEVIRYEQMNLTKCPIINSNEINRYLSFQSNQIYQITNLQNMTKLVYLNLSENQLISLNGLETLYSLRILLLGNNHIKHIDGLDNLYNLNVLDLNHNEIKTIENISHLTKLYYLNLSYNCITYVNGLSGLTSLIELNLKHNHIQCIESIENVPKLIWVFLSFNHIEKWSQISGLAHLNLFTQVTLDGNPIVSDRIYQKMVSNDKRFFKENTIVFPLRPYENESVNNLIIDDQCLFKTNVPISFLLDNKECFPVKQKLTTPTTIMDETLLNHLEKNEHQQQNESELGVNCRNNSTDSFTENLTELTNHSDLTSYHIKPNTYTYSQNESSNLLQSNLSILSTSSDLKSFSAKSTIDKMNEDDDDDWTNEVIDLNVETNSNDDDDDVNNYEEKNKTNYNSVGTLTNESILFPLKSSTRDNLLQFTYYLRRPTHLIIEGTLYTTVFNVTDDDKFHKMKAVDVIENVNNSTKKINELVKHEIIFDHFSLLIDDLQSYQSNNDDNNNTNMPENYMDDDDDEEEEEERNYSPETLNLNCVVKLTVRNVNWNVFANYIPKLHELLPHLKELNLENNELKYLHQITDLIPFEHLTELNITGSDSNSIVEQAGHLWRSFIIWSLADALNLSFFNGELIKPNELNESKNLFNLFHERLQMRNSYCTILNQHFCKKFKTIHNISSMNNKNNFRNNTNISDNSLKLMNSTLLPTLLTNILNIHHNSSHINNSRYDKVMSTTSMTTTTTTTVTTTTTTTTTMLTKNELHNENEIIKNFSNDSIKCSPDHQLKISKNSKQNEINVHMNTTEFKQLENYEDELQSIEEKLSRQNQLLKDWPFILKQLIQQAIINDYHIANQ</sequence>
<dbReference type="Proteomes" id="UP000311919">
    <property type="component" value="Unassembled WGS sequence"/>
</dbReference>
<dbReference type="PANTHER" id="PTHR46652:SF3">
    <property type="entry name" value="LEUCINE-RICH REPEAT-CONTAINING PROTEIN 9"/>
    <property type="match status" value="1"/>
</dbReference>
<dbReference type="InterPro" id="IPR032675">
    <property type="entry name" value="LRR_dom_sf"/>
</dbReference>
<dbReference type="STRING" id="6182.A0A4Z2DAX8"/>
<evidence type="ECO:0000256" key="4">
    <source>
        <dbReference type="SAM" id="MobiDB-lite"/>
    </source>
</evidence>
<feature type="region of interest" description="Disordered" evidence="4">
    <location>
        <begin position="716"/>
        <end position="746"/>
    </location>
</feature>
<evidence type="ECO:0000256" key="3">
    <source>
        <dbReference type="SAM" id="Coils"/>
    </source>
</evidence>
<dbReference type="AlphaFoldDB" id="A0A4Z2DAX8"/>
<dbReference type="OrthoDB" id="1939344at2759"/>
<dbReference type="Pfam" id="PF13855">
    <property type="entry name" value="LRR_8"/>
    <property type="match status" value="1"/>
</dbReference>